<proteinExistence type="predicted"/>
<dbReference type="PANTHER" id="PTHR46148:SF44">
    <property type="entry name" value="GAG-POL POLYPROTEIN"/>
    <property type="match status" value="1"/>
</dbReference>
<reference evidence="3" key="1">
    <citation type="journal article" date="2019" name="Plant Biotechnol. J.">
        <title>Genome sequencing of the Australian wild diploid species Gossypium australe highlights disease resistance and delayed gland morphogenesis.</title>
        <authorList>
            <person name="Cai Y."/>
            <person name="Cai X."/>
            <person name="Wang Q."/>
            <person name="Wang P."/>
            <person name="Zhang Y."/>
            <person name="Cai C."/>
            <person name="Xu Y."/>
            <person name="Wang K."/>
            <person name="Zhou Z."/>
            <person name="Wang C."/>
            <person name="Geng S."/>
            <person name="Li B."/>
            <person name="Dong Q."/>
            <person name="Hou Y."/>
            <person name="Wang H."/>
            <person name="Ai P."/>
            <person name="Liu Z."/>
            <person name="Yi F."/>
            <person name="Sun M."/>
            <person name="An G."/>
            <person name="Cheng J."/>
            <person name="Zhang Y."/>
            <person name="Shi Q."/>
            <person name="Xie Y."/>
            <person name="Shi X."/>
            <person name="Chang Y."/>
            <person name="Huang F."/>
            <person name="Chen Y."/>
            <person name="Hong S."/>
            <person name="Mi L."/>
            <person name="Sun Q."/>
            <person name="Zhang L."/>
            <person name="Zhou B."/>
            <person name="Peng R."/>
            <person name="Zhang X."/>
            <person name="Liu F."/>
        </authorList>
    </citation>
    <scope>NUCLEOTIDE SEQUENCE [LARGE SCALE GENOMIC DNA]</scope>
    <source>
        <strain evidence="3">cv. PA1801</strain>
    </source>
</reference>
<dbReference type="Pfam" id="PF24626">
    <property type="entry name" value="SH3_Tf2-1"/>
    <property type="match status" value="1"/>
</dbReference>
<name>A0A5B6WRQ6_9ROSI</name>
<dbReference type="AlphaFoldDB" id="A0A5B6WRQ6"/>
<dbReference type="OrthoDB" id="998593at2759"/>
<gene>
    <name evidence="2" type="ORF">EPI10_006665</name>
</gene>
<accession>A0A5B6WRQ6</accession>
<dbReference type="Proteomes" id="UP000325315">
    <property type="component" value="Unassembled WGS sequence"/>
</dbReference>
<sequence length="171" mass="20096">MIRDSLKAASDRQKSYTYLKRKDIEFKVGDKVIFVEENTSIWSEKQESPRVIGPYEIVERVGPVSYKLILPPELEMIHNVFHVSMLRQYRSDPSHVIAPTEVEVQSDLSYSEEPIRILAREAIELQNKRISLVKVLWNKHGVEEAMWEPEDAMREQYPHLFIGKIFRDENP</sequence>
<comment type="caution">
    <text evidence="2">The sequence shown here is derived from an EMBL/GenBank/DDBJ whole genome shotgun (WGS) entry which is preliminary data.</text>
</comment>
<organism evidence="2 3">
    <name type="scientific">Gossypium australe</name>
    <dbReference type="NCBI Taxonomy" id="47621"/>
    <lineage>
        <taxon>Eukaryota</taxon>
        <taxon>Viridiplantae</taxon>
        <taxon>Streptophyta</taxon>
        <taxon>Embryophyta</taxon>
        <taxon>Tracheophyta</taxon>
        <taxon>Spermatophyta</taxon>
        <taxon>Magnoliopsida</taxon>
        <taxon>eudicotyledons</taxon>
        <taxon>Gunneridae</taxon>
        <taxon>Pentapetalae</taxon>
        <taxon>rosids</taxon>
        <taxon>malvids</taxon>
        <taxon>Malvales</taxon>
        <taxon>Malvaceae</taxon>
        <taxon>Malvoideae</taxon>
        <taxon>Gossypium</taxon>
    </lineage>
</organism>
<protein>
    <submittedName>
        <fullName evidence="2">DNA/RNA polymerase superfamily protein</fullName>
    </submittedName>
</protein>
<keyword evidence="3" id="KW-1185">Reference proteome</keyword>
<dbReference type="InterPro" id="IPR056924">
    <property type="entry name" value="SH3_Tf2-1"/>
</dbReference>
<evidence type="ECO:0000259" key="1">
    <source>
        <dbReference type="Pfam" id="PF24626"/>
    </source>
</evidence>
<evidence type="ECO:0000313" key="3">
    <source>
        <dbReference type="Proteomes" id="UP000325315"/>
    </source>
</evidence>
<dbReference type="EMBL" id="SMMG02000002">
    <property type="protein sequence ID" value="KAA3484591.1"/>
    <property type="molecule type" value="Genomic_DNA"/>
</dbReference>
<evidence type="ECO:0000313" key="2">
    <source>
        <dbReference type="EMBL" id="KAA3484591.1"/>
    </source>
</evidence>
<feature type="domain" description="Tf2-1-like SH3-like" evidence="1">
    <location>
        <begin position="47"/>
        <end position="90"/>
    </location>
</feature>
<dbReference type="PANTHER" id="PTHR46148">
    <property type="entry name" value="CHROMO DOMAIN-CONTAINING PROTEIN"/>
    <property type="match status" value="1"/>
</dbReference>